<dbReference type="SUPFAM" id="SSF53067">
    <property type="entry name" value="Actin-like ATPase domain"/>
    <property type="match status" value="2"/>
</dbReference>
<evidence type="ECO:0000313" key="5">
    <source>
        <dbReference type="Proteomes" id="UP000235786"/>
    </source>
</evidence>
<evidence type="ECO:0008006" key="6">
    <source>
        <dbReference type="Google" id="ProtNLM"/>
    </source>
</evidence>
<feature type="region of interest" description="Disordered" evidence="3">
    <location>
        <begin position="183"/>
        <end position="212"/>
    </location>
</feature>
<dbReference type="EMBL" id="KZ613938">
    <property type="protein sequence ID" value="PMD47527.1"/>
    <property type="molecule type" value="Genomic_DNA"/>
</dbReference>
<dbReference type="Proteomes" id="UP000235786">
    <property type="component" value="Unassembled WGS sequence"/>
</dbReference>
<protein>
    <recommendedName>
        <fullName evidence="6">Actin-like ATPase domain-containing protein</fullName>
    </recommendedName>
</protein>
<name>A0A2J6S9T5_HYAVF</name>
<dbReference type="Gene3D" id="3.30.420.40">
    <property type="match status" value="1"/>
</dbReference>
<evidence type="ECO:0000256" key="2">
    <source>
        <dbReference type="ARBA" id="ARBA00022840"/>
    </source>
</evidence>
<dbReference type="GO" id="GO:0140662">
    <property type="term" value="F:ATP-dependent protein folding chaperone"/>
    <property type="evidence" value="ECO:0007669"/>
    <property type="project" value="InterPro"/>
</dbReference>
<keyword evidence="1" id="KW-0547">Nucleotide-binding</keyword>
<dbReference type="STRING" id="1149755.A0A2J6S9T5"/>
<dbReference type="GO" id="GO:0005524">
    <property type="term" value="F:ATP binding"/>
    <property type="evidence" value="ECO:0007669"/>
    <property type="project" value="UniProtKB-KW"/>
</dbReference>
<gene>
    <name evidence="4" type="ORF">L207DRAFT_506529</name>
</gene>
<organism evidence="4 5">
    <name type="scientific">Hyaloscypha variabilis (strain UAMH 11265 / GT02V1 / F)</name>
    <name type="common">Meliniomyces variabilis</name>
    <dbReference type="NCBI Taxonomy" id="1149755"/>
    <lineage>
        <taxon>Eukaryota</taxon>
        <taxon>Fungi</taxon>
        <taxon>Dikarya</taxon>
        <taxon>Ascomycota</taxon>
        <taxon>Pezizomycotina</taxon>
        <taxon>Leotiomycetes</taxon>
        <taxon>Helotiales</taxon>
        <taxon>Hyaloscyphaceae</taxon>
        <taxon>Hyaloscypha</taxon>
        <taxon>Hyaloscypha variabilis</taxon>
    </lineage>
</organism>
<dbReference type="InterPro" id="IPR013126">
    <property type="entry name" value="Hsp_70_fam"/>
</dbReference>
<proteinExistence type="predicted"/>
<keyword evidence="2" id="KW-0067">ATP-binding</keyword>
<dbReference type="InterPro" id="IPR043129">
    <property type="entry name" value="ATPase_NBD"/>
</dbReference>
<feature type="compositionally biased region" description="Basic and acidic residues" evidence="3">
    <location>
        <begin position="189"/>
        <end position="201"/>
    </location>
</feature>
<reference evidence="4 5" key="1">
    <citation type="submission" date="2016-04" db="EMBL/GenBank/DDBJ databases">
        <title>A degradative enzymes factory behind the ericoid mycorrhizal symbiosis.</title>
        <authorList>
            <consortium name="DOE Joint Genome Institute"/>
            <person name="Martino E."/>
            <person name="Morin E."/>
            <person name="Grelet G."/>
            <person name="Kuo A."/>
            <person name="Kohler A."/>
            <person name="Daghino S."/>
            <person name="Barry K."/>
            <person name="Choi C."/>
            <person name="Cichocki N."/>
            <person name="Clum A."/>
            <person name="Copeland A."/>
            <person name="Hainaut M."/>
            <person name="Haridas S."/>
            <person name="Labutti K."/>
            <person name="Lindquist E."/>
            <person name="Lipzen A."/>
            <person name="Khouja H.-R."/>
            <person name="Murat C."/>
            <person name="Ohm R."/>
            <person name="Olson A."/>
            <person name="Spatafora J."/>
            <person name="Veneault-Fourrey C."/>
            <person name="Henrissat B."/>
            <person name="Grigoriev I."/>
            <person name="Martin F."/>
            <person name="Perotto S."/>
        </authorList>
    </citation>
    <scope>NUCLEOTIDE SEQUENCE [LARGE SCALE GENOMIC DNA]</scope>
    <source>
        <strain evidence="4 5">F</strain>
    </source>
</reference>
<dbReference type="PANTHER" id="PTHR42749:SF8">
    <property type="entry name" value="HSP70 FAMILY PROTEIN (AFU_ORTHOLOGUE AFUA_3G13740)"/>
    <property type="match status" value="1"/>
</dbReference>
<dbReference type="AlphaFoldDB" id="A0A2J6S9T5"/>
<accession>A0A2J6S9T5</accession>
<evidence type="ECO:0000256" key="1">
    <source>
        <dbReference type="ARBA" id="ARBA00022741"/>
    </source>
</evidence>
<keyword evidence="5" id="KW-1185">Reference proteome</keyword>
<dbReference type="CDD" id="cd10170">
    <property type="entry name" value="ASKHA_NBD_HSP70"/>
    <property type="match status" value="1"/>
</dbReference>
<evidence type="ECO:0000256" key="3">
    <source>
        <dbReference type="SAM" id="MobiDB-lite"/>
    </source>
</evidence>
<dbReference type="OrthoDB" id="2963168at2759"/>
<evidence type="ECO:0000313" key="4">
    <source>
        <dbReference type="EMBL" id="PMD47527.1"/>
    </source>
</evidence>
<sequence>MNSEHPDLEMFRHELINELEEQRFRRLTEIEDQEMIDMMVPTPYPAALSRESTATLRAMSEVDNADGWYGLNAVDDEMNIDGREETTPTIDDTLTPLIIATDFGTTFSSVAYARRGEGLLPDVKIIDDYPNEPSQYTNGHPSRQVPTESWYPNEPTLEEEFRSPSPIENYLPHRISNGNIYDAEDEDERGDHDGLNDDEKPATPPPSPPLTARSFVWGYGIQKEINEDMDHGRFNRIARSKLWLDKSEHTATVRAELDPILRRLKRKKVIKENEDVIADYLTQLFTHTKTQLTEEGVISDATPIEHVLTVPAIWTADACRKMQNAMTIAVKQANFGAADNLFLVSEPEAAASYVLLQCRKGNAITNGEAFLLLDAGGGTVDATTYRVDNEFPLRLSKELVPADGCLKGSSFLNEAFKEHLRQRLLGEEVDIETNGFTVTGIIEKAALNFEYSMKRGIDVTGKVQPQYIFIGGLRENSEKRFKDNRVVMDRSDFIQIFSPCLRDIKKLMRSQLIRAREANHDVKKVVLIGGFGTSKSLQSYLREALKEIGRSFGYRGDIRLITTKDLERSDPEVAVSYGAVLRAWSKEDGPLRITQSSYGFEIMEEFRPEVHKEHREAMRKKKFNDKLDGRVYLDGVIEWHVHKGEVVPTHKEYPLNTVYRNFASTRKRFTCDDYLWVSDSEVYSHYQTSHKKNKDAELAGTIKVDMTPLVRSGKIPLTQPEQGFVGAPHYRIEYELVMIINGRNMRFEARWPRGGEVQGSTQICIAAAFRPGTD</sequence>
<feature type="compositionally biased region" description="Polar residues" evidence="3">
    <location>
        <begin position="132"/>
        <end position="147"/>
    </location>
</feature>
<feature type="region of interest" description="Disordered" evidence="3">
    <location>
        <begin position="130"/>
        <end position="151"/>
    </location>
</feature>
<dbReference type="PANTHER" id="PTHR42749">
    <property type="entry name" value="CELL SHAPE-DETERMINING PROTEIN MREB"/>
    <property type="match status" value="1"/>
</dbReference>
<dbReference type="Pfam" id="PF00012">
    <property type="entry name" value="HSP70"/>
    <property type="match status" value="1"/>
</dbReference>